<proteinExistence type="predicted"/>
<accession>A0A941D826</accession>
<keyword evidence="3" id="KW-1185">Reference proteome</keyword>
<feature type="compositionally biased region" description="Basic and acidic residues" evidence="1">
    <location>
        <begin position="1"/>
        <end position="11"/>
    </location>
</feature>
<reference evidence="2" key="1">
    <citation type="submission" date="2021-04" db="EMBL/GenBank/DDBJ databases">
        <title>Phycicoccus avicenniae sp. nov., a novel endophytic actinomycetes isolated from branch of Avicennia mariana.</title>
        <authorList>
            <person name="Tuo L."/>
        </authorList>
    </citation>
    <scope>NUCLEOTIDE SEQUENCE</scope>
    <source>
        <strain evidence="2">BSK3Z-2</strain>
    </source>
</reference>
<sequence>MGLLDRWRSRAEDEEPASPDTADVDPVEEVRTRPLDADEEARLEAYRLRYPAHDIDPGDLASIHRAWEGALDTAPHDAAAEIVTVVSTAIGDHLVGHGYRWVVSTDPYGTDLAVEPPRRGVPVVVRTLVAVRWMSRQRDWVDSVVGHLVRSAQR</sequence>
<comment type="caution">
    <text evidence="2">The sequence shown here is derived from an EMBL/GenBank/DDBJ whole genome shotgun (WGS) entry which is preliminary data.</text>
</comment>
<evidence type="ECO:0000256" key="1">
    <source>
        <dbReference type="SAM" id="MobiDB-lite"/>
    </source>
</evidence>
<evidence type="ECO:0000313" key="3">
    <source>
        <dbReference type="Proteomes" id="UP000677016"/>
    </source>
</evidence>
<organism evidence="2 3">
    <name type="scientific">Phycicoccus avicenniae</name>
    <dbReference type="NCBI Taxonomy" id="2828860"/>
    <lineage>
        <taxon>Bacteria</taxon>
        <taxon>Bacillati</taxon>
        <taxon>Actinomycetota</taxon>
        <taxon>Actinomycetes</taxon>
        <taxon>Micrococcales</taxon>
        <taxon>Intrasporangiaceae</taxon>
        <taxon>Phycicoccus</taxon>
    </lineage>
</organism>
<evidence type="ECO:0008006" key="4">
    <source>
        <dbReference type="Google" id="ProtNLM"/>
    </source>
</evidence>
<gene>
    <name evidence="2" type="ORF">KC207_02775</name>
</gene>
<dbReference type="EMBL" id="JAGSNF010000003">
    <property type="protein sequence ID" value="MBR7742217.1"/>
    <property type="molecule type" value="Genomic_DNA"/>
</dbReference>
<name>A0A941D826_9MICO</name>
<dbReference type="RefSeq" id="WP_211601376.1">
    <property type="nucleotide sequence ID" value="NZ_JAGSNF010000003.1"/>
</dbReference>
<protein>
    <recommendedName>
        <fullName evidence="4">DUF3806 domain-containing protein</fullName>
    </recommendedName>
</protein>
<dbReference type="AlphaFoldDB" id="A0A941D826"/>
<feature type="region of interest" description="Disordered" evidence="1">
    <location>
        <begin position="1"/>
        <end position="35"/>
    </location>
</feature>
<dbReference type="Proteomes" id="UP000677016">
    <property type="component" value="Unassembled WGS sequence"/>
</dbReference>
<feature type="compositionally biased region" description="Acidic residues" evidence="1">
    <location>
        <begin position="12"/>
        <end position="27"/>
    </location>
</feature>
<evidence type="ECO:0000313" key="2">
    <source>
        <dbReference type="EMBL" id="MBR7742217.1"/>
    </source>
</evidence>